<feature type="transmembrane region" description="Helical" evidence="1">
    <location>
        <begin position="133"/>
        <end position="155"/>
    </location>
</feature>
<keyword evidence="1" id="KW-0812">Transmembrane</keyword>
<dbReference type="RefSeq" id="WP_093972440.1">
    <property type="nucleotide sequence ID" value="NZ_FXXQ01000001.1"/>
</dbReference>
<name>A0A238IVR9_9RHOB</name>
<evidence type="ECO:0000313" key="3">
    <source>
        <dbReference type="Proteomes" id="UP000201838"/>
    </source>
</evidence>
<evidence type="ECO:0008006" key="4">
    <source>
        <dbReference type="Google" id="ProtNLM"/>
    </source>
</evidence>
<accession>A0A238IVR9</accession>
<evidence type="ECO:0000313" key="2">
    <source>
        <dbReference type="EMBL" id="SMX22497.1"/>
    </source>
</evidence>
<evidence type="ECO:0000256" key="1">
    <source>
        <dbReference type="SAM" id="Phobius"/>
    </source>
</evidence>
<reference evidence="2 3" key="1">
    <citation type="submission" date="2017-05" db="EMBL/GenBank/DDBJ databases">
        <authorList>
            <person name="Song R."/>
            <person name="Chenine A.L."/>
            <person name="Ruprecht R.M."/>
        </authorList>
    </citation>
    <scope>NUCLEOTIDE SEQUENCE [LARGE SCALE GENOMIC DNA]</scope>
    <source>
        <strain evidence="2 3">CECT 8489</strain>
    </source>
</reference>
<keyword evidence="1" id="KW-1133">Transmembrane helix</keyword>
<feature type="transmembrane region" description="Helical" evidence="1">
    <location>
        <begin position="22"/>
        <end position="44"/>
    </location>
</feature>
<keyword evidence="3" id="KW-1185">Reference proteome</keyword>
<feature type="transmembrane region" description="Helical" evidence="1">
    <location>
        <begin position="193"/>
        <end position="214"/>
    </location>
</feature>
<dbReference type="AlphaFoldDB" id="A0A238IVR9"/>
<sequence length="229" mass="24463">MQAINHVATALILKKKFPSAPLFGLILATEAVEYLWVGLNVIGIERTIIDEDMRSVADVHLVHMPFSHSLVTSLIVAIAAGLAVLWRGGRTASAVALAIALGVFSHVVLDLFVHAPDIALSPYFDGTKFGTGLYAHLPLPALALETLWGVLCWWLYRGSWKLLGLIVFMGIGAIPLYSVAVNVGEAALGGQSTVFALVILVQMLATSGLVWLFARTREEPVTSGHPAAS</sequence>
<dbReference type="Proteomes" id="UP000201838">
    <property type="component" value="Unassembled WGS sequence"/>
</dbReference>
<protein>
    <recommendedName>
        <fullName evidence="4">Inner membrane protein</fullName>
    </recommendedName>
</protein>
<feature type="transmembrane region" description="Helical" evidence="1">
    <location>
        <begin position="93"/>
        <end position="113"/>
    </location>
</feature>
<dbReference type="OrthoDB" id="327431at2"/>
<feature type="transmembrane region" description="Helical" evidence="1">
    <location>
        <begin position="64"/>
        <end position="86"/>
    </location>
</feature>
<keyword evidence="1" id="KW-0472">Membrane</keyword>
<dbReference type="EMBL" id="FXXQ01000001">
    <property type="protein sequence ID" value="SMX22497.1"/>
    <property type="molecule type" value="Genomic_DNA"/>
</dbReference>
<feature type="transmembrane region" description="Helical" evidence="1">
    <location>
        <begin position="162"/>
        <end position="181"/>
    </location>
</feature>
<organism evidence="2 3">
    <name type="scientific">Boseongicola aestuarii</name>
    <dbReference type="NCBI Taxonomy" id="1470561"/>
    <lineage>
        <taxon>Bacteria</taxon>
        <taxon>Pseudomonadati</taxon>
        <taxon>Pseudomonadota</taxon>
        <taxon>Alphaproteobacteria</taxon>
        <taxon>Rhodobacterales</taxon>
        <taxon>Paracoccaceae</taxon>
        <taxon>Boseongicola</taxon>
    </lineage>
</organism>
<proteinExistence type="predicted"/>
<gene>
    <name evidence="2" type="ORF">BOA8489_00594</name>
</gene>